<dbReference type="EMBL" id="PGOL01003046">
    <property type="protein sequence ID" value="PKI43500.1"/>
    <property type="molecule type" value="Genomic_DNA"/>
</dbReference>
<accession>A0A2I0IIF7</accession>
<evidence type="ECO:0000313" key="2">
    <source>
        <dbReference type="EMBL" id="PKI43500.1"/>
    </source>
</evidence>
<dbReference type="AlphaFoldDB" id="A0A2I0IIF7"/>
<keyword evidence="3" id="KW-1185">Reference proteome</keyword>
<gene>
    <name evidence="2" type="ORF">CRG98_036102</name>
</gene>
<dbReference type="Proteomes" id="UP000233551">
    <property type="component" value="Unassembled WGS sequence"/>
</dbReference>
<evidence type="ECO:0000256" key="1">
    <source>
        <dbReference type="SAM" id="Phobius"/>
    </source>
</evidence>
<sequence>MGVGEVTVIGVGTIGVLDTWQEMRCGARTDNSSPLGKFIGPHSTGYRKAAMIGFTGALKRCVSPLLSFVIASLLASALQIFFFSPISDPQPLTLPLPSPASSFLPSNTDLQGLLKVDEDGVTTVLLSYVNGSKLRYYANAFNLYFHQKQETLSRDIEHIPYARTSFTYSRSKRNNLGFRGIWTVMREWA</sequence>
<keyword evidence="1" id="KW-0472">Membrane</keyword>
<name>A0A2I0IIF7_PUNGR</name>
<comment type="caution">
    <text evidence="2">The sequence shown here is derived from an EMBL/GenBank/DDBJ whole genome shotgun (WGS) entry which is preliminary data.</text>
</comment>
<keyword evidence="1" id="KW-1133">Transmembrane helix</keyword>
<protein>
    <submittedName>
        <fullName evidence="2">Uncharacterized protein</fullName>
    </submittedName>
</protein>
<keyword evidence="1" id="KW-0812">Transmembrane</keyword>
<feature type="transmembrane region" description="Helical" evidence="1">
    <location>
        <begin position="61"/>
        <end position="83"/>
    </location>
</feature>
<proteinExistence type="predicted"/>
<evidence type="ECO:0000313" key="3">
    <source>
        <dbReference type="Proteomes" id="UP000233551"/>
    </source>
</evidence>
<organism evidence="2 3">
    <name type="scientific">Punica granatum</name>
    <name type="common">Pomegranate</name>
    <dbReference type="NCBI Taxonomy" id="22663"/>
    <lineage>
        <taxon>Eukaryota</taxon>
        <taxon>Viridiplantae</taxon>
        <taxon>Streptophyta</taxon>
        <taxon>Embryophyta</taxon>
        <taxon>Tracheophyta</taxon>
        <taxon>Spermatophyta</taxon>
        <taxon>Magnoliopsida</taxon>
        <taxon>eudicotyledons</taxon>
        <taxon>Gunneridae</taxon>
        <taxon>Pentapetalae</taxon>
        <taxon>rosids</taxon>
        <taxon>malvids</taxon>
        <taxon>Myrtales</taxon>
        <taxon>Lythraceae</taxon>
        <taxon>Punica</taxon>
    </lineage>
</organism>
<reference evidence="2 3" key="1">
    <citation type="submission" date="2017-11" db="EMBL/GenBank/DDBJ databases">
        <title>De-novo sequencing of pomegranate (Punica granatum L.) genome.</title>
        <authorList>
            <person name="Akparov Z."/>
            <person name="Amiraslanov A."/>
            <person name="Hajiyeva S."/>
            <person name="Abbasov M."/>
            <person name="Kaur K."/>
            <person name="Hamwieh A."/>
            <person name="Solovyev V."/>
            <person name="Salamov A."/>
            <person name="Braich B."/>
            <person name="Kosarev P."/>
            <person name="Mahmoud A."/>
            <person name="Hajiyev E."/>
            <person name="Babayeva S."/>
            <person name="Izzatullayeva V."/>
            <person name="Mammadov A."/>
            <person name="Mammadov A."/>
            <person name="Sharifova S."/>
            <person name="Ojaghi J."/>
            <person name="Eynullazada K."/>
            <person name="Bayramov B."/>
            <person name="Abdulazimova A."/>
            <person name="Shahmuradov I."/>
        </authorList>
    </citation>
    <scope>NUCLEOTIDE SEQUENCE [LARGE SCALE GENOMIC DNA]</scope>
    <source>
        <strain evidence="3">cv. AG2017</strain>
        <tissue evidence="2">Leaf</tissue>
    </source>
</reference>